<keyword evidence="16" id="KW-1185">Reference proteome</keyword>
<keyword evidence="12" id="KW-0732">Signal</keyword>
<feature type="chain" id="PRO_5046941155" evidence="12">
    <location>
        <begin position="30"/>
        <end position="650"/>
    </location>
</feature>
<evidence type="ECO:0000259" key="13">
    <source>
        <dbReference type="Pfam" id="PF00593"/>
    </source>
</evidence>
<evidence type="ECO:0000256" key="4">
    <source>
        <dbReference type="ARBA" id="ARBA00022452"/>
    </source>
</evidence>
<dbReference type="InterPro" id="IPR037066">
    <property type="entry name" value="Plug_dom_sf"/>
</dbReference>
<dbReference type="Gene3D" id="2.40.170.20">
    <property type="entry name" value="TonB-dependent receptor, beta-barrel domain"/>
    <property type="match status" value="1"/>
</dbReference>
<evidence type="ECO:0000256" key="2">
    <source>
        <dbReference type="ARBA" id="ARBA00009810"/>
    </source>
</evidence>
<keyword evidence="8 15" id="KW-0675">Receptor</keyword>
<name>A0ABT5K4K6_9BURK</name>
<evidence type="ECO:0000259" key="14">
    <source>
        <dbReference type="Pfam" id="PF07715"/>
    </source>
</evidence>
<keyword evidence="4 10" id="KW-1134">Transmembrane beta strand</keyword>
<dbReference type="InterPro" id="IPR000531">
    <property type="entry name" value="Beta-barrel_TonB"/>
</dbReference>
<evidence type="ECO:0000256" key="1">
    <source>
        <dbReference type="ARBA" id="ARBA00004571"/>
    </source>
</evidence>
<feature type="domain" description="TonB-dependent receptor-like beta-barrel" evidence="13">
    <location>
        <begin position="198"/>
        <end position="621"/>
    </location>
</feature>
<evidence type="ECO:0000256" key="8">
    <source>
        <dbReference type="ARBA" id="ARBA00023170"/>
    </source>
</evidence>
<evidence type="ECO:0000256" key="3">
    <source>
        <dbReference type="ARBA" id="ARBA00022448"/>
    </source>
</evidence>
<evidence type="ECO:0000256" key="9">
    <source>
        <dbReference type="ARBA" id="ARBA00023237"/>
    </source>
</evidence>
<proteinExistence type="inferred from homology"/>
<evidence type="ECO:0000256" key="12">
    <source>
        <dbReference type="SAM" id="SignalP"/>
    </source>
</evidence>
<feature type="domain" description="TonB-dependent receptor plug" evidence="14">
    <location>
        <begin position="58"/>
        <end position="167"/>
    </location>
</feature>
<keyword evidence="6 11" id="KW-0798">TonB box</keyword>
<sequence length="650" mass="70649">MHRSAQHFPAWRPALAGAALGLSALSAAAMDADNFAGMSLEELGNVKITSVSKRAERLADAPAAVFVIDAADIRRSGAASLREALRLAPNLQVNQVSASGYTVSARGFAGSDGNKLLVLIDGRSVYTPLFAGVFWDAQDLALDDIERIEVISGPGGTLWGTNAVNGVINVITRPAQATQGGLLSAGAGTRLRDASVRYGGSFGGDGAYRVYAKAFDERRTENASGAPVDDAWHKAQLGFRADWGRGADRFNVQGDVYRGLEGQPKPGSIALNGLKLDLGRIEIAGANLMAHWSRALDGGATLSAQAYYDRSERTVPPTFAEKLDIVDVQAQYQFAPLGRHQLVLGGQYRHAQDHLTNSVYFAFLPADDRQSWSSLFVQDEVRLTPALRLTLGLRLERNGYTGMERLPNARLAWKLAPDTLLWGAVSRTVRAPSRLDRETFVPGKPPFLLNGGANFESELADVFELGYRSQVSSRLSFSVNTYRALYDQLHTQELVPNRRPIQVYFGNGMKGATSGIELWGSFQAAADWRLSAAYTALKETLALKPGSIDTAASVKKVGRDPAHTWSLRSSWQMSRHTELDVALRRVAALTVPDVPAYTALDMHFGWTPRPDLELSISGQNLFGPGHGEFTDIANRSQLGRTFFVKLNSRF</sequence>
<dbReference type="InterPro" id="IPR012910">
    <property type="entry name" value="Plug_dom"/>
</dbReference>
<dbReference type="Gene3D" id="2.170.130.10">
    <property type="entry name" value="TonB-dependent receptor, plug domain"/>
    <property type="match status" value="1"/>
</dbReference>
<comment type="caution">
    <text evidence="15">The sequence shown here is derived from an EMBL/GenBank/DDBJ whole genome shotgun (WGS) entry which is preliminary data.</text>
</comment>
<evidence type="ECO:0000313" key="16">
    <source>
        <dbReference type="Proteomes" id="UP001221208"/>
    </source>
</evidence>
<dbReference type="SUPFAM" id="SSF56935">
    <property type="entry name" value="Porins"/>
    <property type="match status" value="1"/>
</dbReference>
<evidence type="ECO:0000256" key="6">
    <source>
        <dbReference type="ARBA" id="ARBA00023077"/>
    </source>
</evidence>
<dbReference type="PANTHER" id="PTHR30069">
    <property type="entry name" value="TONB-DEPENDENT OUTER MEMBRANE RECEPTOR"/>
    <property type="match status" value="1"/>
</dbReference>
<keyword evidence="3 10" id="KW-0813">Transport</keyword>
<accession>A0ABT5K4K6</accession>
<keyword evidence="9 10" id="KW-0998">Cell outer membrane</keyword>
<keyword evidence="7 10" id="KW-0472">Membrane</keyword>
<comment type="subcellular location">
    <subcellularLocation>
        <location evidence="1 10">Cell outer membrane</location>
        <topology evidence="1 10">Multi-pass membrane protein</topology>
    </subcellularLocation>
</comment>
<evidence type="ECO:0000256" key="7">
    <source>
        <dbReference type="ARBA" id="ARBA00023136"/>
    </source>
</evidence>
<dbReference type="PROSITE" id="PS52016">
    <property type="entry name" value="TONB_DEPENDENT_REC_3"/>
    <property type="match status" value="1"/>
</dbReference>
<dbReference type="RefSeq" id="WP_273673387.1">
    <property type="nucleotide sequence ID" value="NZ_JAQQXR010000009.1"/>
</dbReference>
<evidence type="ECO:0000256" key="11">
    <source>
        <dbReference type="RuleBase" id="RU003357"/>
    </source>
</evidence>
<evidence type="ECO:0000256" key="5">
    <source>
        <dbReference type="ARBA" id="ARBA00022692"/>
    </source>
</evidence>
<dbReference type="PANTHER" id="PTHR30069:SF37">
    <property type="entry name" value="FERRIC VIBRIOBACTIN RECEPTOR VIUA"/>
    <property type="match status" value="1"/>
</dbReference>
<dbReference type="Proteomes" id="UP001221208">
    <property type="component" value="Unassembled WGS sequence"/>
</dbReference>
<keyword evidence="5 10" id="KW-0812">Transmembrane</keyword>
<dbReference type="Pfam" id="PF00593">
    <property type="entry name" value="TonB_dep_Rec_b-barrel"/>
    <property type="match status" value="1"/>
</dbReference>
<dbReference type="Pfam" id="PF07715">
    <property type="entry name" value="Plug"/>
    <property type="match status" value="1"/>
</dbReference>
<dbReference type="InterPro" id="IPR036942">
    <property type="entry name" value="Beta-barrel_TonB_sf"/>
</dbReference>
<reference evidence="15 16" key="1">
    <citation type="submission" date="2022-10" db="EMBL/GenBank/DDBJ databases">
        <title>Janthinobacterium sp. hw3 Genome sequencing.</title>
        <authorList>
            <person name="Park S."/>
        </authorList>
    </citation>
    <scope>NUCLEOTIDE SEQUENCE [LARGE SCALE GENOMIC DNA]</scope>
    <source>
        <strain evidence="16">hw3</strain>
    </source>
</reference>
<organism evidence="15 16">
    <name type="scientific">Janthinobacterium fluminis</name>
    <dbReference type="NCBI Taxonomy" id="2987524"/>
    <lineage>
        <taxon>Bacteria</taxon>
        <taxon>Pseudomonadati</taxon>
        <taxon>Pseudomonadota</taxon>
        <taxon>Betaproteobacteria</taxon>
        <taxon>Burkholderiales</taxon>
        <taxon>Oxalobacteraceae</taxon>
        <taxon>Janthinobacterium</taxon>
    </lineage>
</organism>
<dbReference type="CDD" id="cd01347">
    <property type="entry name" value="ligand_gated_channel"/>
    <property type="match status" value="1"/>
</dbReference>
<gene>
    <name evidence="15" type="ORF">OIK44_20250</name>
</gene>
<evidence type="ECO:0000256" key="10">
    <source>
        <dbReference type="PROSITE-ProRule" id="PRU01360"/>
    </source>
</evidence>
<protein>
    <submittedName>
        <fullName evidence="15">TonB-dependent receptor</fullName>
    </submittedName>
</protein>
<feature type="signal peptide" evidence="12">
    <location>
        <begin position="1"/>
        <end position="29"/>
    </location>
</feature>
<dbReference type="InterPro" id="IPR039426">
    <property type="entry name" value="TonB-dep_rcpt-like"/>
</dbReference>
<comment type="similarity">
    <text evidence="2 10 11">Belongs to the TonB-dependent receptor family.</text>
</comment>
<evidence type="ECO:0000313" key="15">
    <source>
        <dbReference type="EMBL" id="MDC8759923.1"/>
    </source>
</evidence>
<dbReference type="EMBL" id="JAQQXR010000009">
    <property type="protein sequence ID" value="MDC8759923.1"/>
    <property type="molecule type" value="Genomic_DNA"/>
</dbReference>